<reference evidence="2" key="1">
    <citation type="journal article" date="2010" name="Science">
        <title>Signatures of adaptation to obligate biotrophy in the Hyaloperonospora arabidopsidis genome.</title>
        <authorList>
            <person name="Baxter L."/>
            <person name="Tripathy S."/>
            <person name="Ishaque N."/>
            <person name="Boot N."/>
            <person name="Cabral A."/>
            <person name="Kemen E."/>
            <person name="Thines M."/>
            <person name="Ah-Fong A."/>
            <person name="Anderson R."/>
            <person name="Badejoko W."/>
            <person name="Bittner-Eddy P."/>
            <person name="Boore J.L."/>
            <person name="Chibucos M.C."/>
            <person name="Coates M."/>
            <person name="Dehal P."/>
            <person name="Delehaunty K."/>
            <person name="Dong S."/>
            <person name="Downton P."/>
            <person name="Dumas B."/>
            <person name="Fabro G."/>
            <person name="Fronick C."/>
            <person name="Fuerstenberg S.I."/>
            <person name="Fulton L."/>
            <person name="Gaulin E."/>
            <person name="Govers F."/>
            <person name="Hughes L."/>
            <person name="Humphray S."/>
            <person name="Jiang R.H."/>
            <person name="Judelson H."/>
            <person name="Kamoun S."/>
            <person name="Kyung K."/>
            <person name="Meijer H."/>
            <person name="Minx P."/>
            <person name="Morris P."/>
            <person name="Nelson J."/>
            <person name="Phuntumart V."/>
            <person name="Qutob D."/>
            <person name="Rehmany A."/>
            <person name="Rougon-Cardoso A."/>
            <person name="Ryden P."/>
            <person name="Torto-Alalibo T."/>
            <person name="Studholme D."/>
            <person name="Wang Y."/>
            <person name="Win J."/>
            <person name="Wood J."/>
            <person name="Clifton S.W."/>
            <person name="Rogers J."/>
            <person name="Van den Ackerveken G."/>
            <person name="Jones J.D."/>
            <person name="McDowell J.M."/>
            <person name="Beynon J."/>
            <person name="Tyler B.M."/>
        </authorList>
    </citation>
    <scope>NUCLEOTIDE SEQUENCE [LARGE SCALE GENOMIC DNA]</scope>
    <source>
        <strain evidence="2">Emoy2</strain>
    </source>
</reference>
<dbReference type="EMBL" id="JH597958">
    <property type="status" value="NOT_ANNOTATED_CDS"/>
    <property type="molecule type" value="Genomic_DNA"/>
</dbReference>
<evidence type="ECO:0000313" key="1">
    <source>
        <dbReference type="EnsemblProtists" id="HpaP810348"/>
    </source>
</evidence>
<dbReference type="Proteomes" id="UP000011713">
    <property type="component" value="Unassembled WGS sequence"/>
</dbReference>
<dbReference type="VEuPathDB" id="FungiDB:HpaG810348"/>
<keyword evidence="2" id="KW-1185">Reference proteome</keyword>
<proteinExistence type="predicted"/>
<dbReference type="EnsemblProtists" id="HpaT810348">
    <property type="protein sequence ID" value="HpaP810348"/>
    <property type="gene ID" value="HpaG810348"/>
</dbReference>
<dbReference type="HOGENOM" id="CLU_2113639_0_0_1"/>
<dbReference type="InParanoid" id="M4BV08"/>
<protein>
    <submittedName>
        <fullName evidence="1">Uncharacterized protein</fullName>
    </submittedName>
</protein>
<sequence length="115" mass="12766">MVPTSLNMQKSLRADTLLSYTTSLDARVGTQWWSCHLLVSVGGFRTDSSCDLLLLPRIQQTCATKSSSCSSYTSERPRTRRRVRSTTGHRLVCSGVRSVACCLTRRPVVLLLCNV</sequence>
<evidence type="ECO:0000313" key="2">
    <source>
        <dbReference type="Proteomes" id="UP000011713"/>
    </source>
</evidence>
<name>M4BV08_HYAAE</name>
<accession>M4BV08</accession>
<reference evidence="1" key="2">
    <citation type="submission" date="2015-06" db="UniProtKB">
        <authorList>
            <consortium name="EnsemblProtists"/>
        </authorList>
    </citation>
    <scope>IDENTIFICATION</scope>
    <source>
        <strain evidence="1">Emoy2</strain>
    </source>
</reference>
<dbReference type="AlphaFoldDB" id="M4BV08"/>
<organism evidence="1 2">
    <name type="scientific">Hyaloperonospora arabidopsidis (strain Emoy2)</name>
    <name type="common">Downy mildew agent</name>
    <name type="synonym">Peronospora arabidopsidis</name>
    <dbReference type="NCBI Taxonomy" id="559515"/>
    <lineage>
        <taxon>Eukaryota</taxon>
        <taxon>Sar</taxon>
        <taxon>Stramenopiles</taxon>
        <taxon>Oomycota</taxon>
        <taxon>Peronosporomycetes</taxon>
        <taxon>Peronosporales</taxon>
        <taxon>Peronosporaceae</taxon>
        <taxon>Hyaloperonospora</taxon>
    </lineage>
</organism>